<evidence type="ECO:0000313" key="1">
    <source>
        <dbReference type="EMBL" id="MEQ2186715.1"/>
    </source>
</evidence>
<protein>
    <submittedName>
        <fullName evidence="1">Uncharacterized protein</fullName>
    </submittedName>
</protein>
<evidence type="ECO:0000313" key="2">
    <source>
        <dbReference type="Proteomes" id="UP001476798"/>
    </source>
</evidence>
<comment type="caution">
    <text evidence="1">The sequence shown here is derived from an EMBL/GenBank/DDBJ whole genome shotgun (WGS) entry which is preliminary data.</text>
</comment>
<keyword evidence="2" id="KW-1185">Reference proteome</keyword>
<sequence>MVTLQVLLSGTVGSIWEVSSHGVRCYAVSGGGIWMGPVAELSTGGRVEAVPFIPFSLTDDIPQNNGVFGLGMMNFSGIVNLACSASALLGPLLHLYFNIWETHGGLGLGWGRLCCHQAVGSPKYHLLPQF</sequence>
<dbReference type="EMBL" id="JAHRIO010085384">
    <property type="protein sequence ID" value="MEQ2186715.1"/>
    <property type="molecule type" value="Genomic_DNA"/>
</dbReference>
<dbReference type="Proteomes" id="UP001476798">
    <property type="component" value="Unassembled WGS sequence"/>
</dbReference>
<organism evidence="1 2">
    <name type="scientific">Goodea atripinnis</name>
    <dbReference type="NCBI Taxonomy" id="208336"/>
    <lineage>
        <taxon>Eukaryota</taxon>
        <taxon>Metazoa</taxon>
        <taxon>Chordata</taxon>
        <taxon>Craniata</taxon>
        <taxon>Vertebrata</taxon>
        <taxon>Euteleostomi</taxon>
        <taxon>Actinopterygii</taxon>
        <taxon>Neopterygii</taxon>
        <taxon>Teleostei</taxon>
        <taxon>Neoteleostei</taxon>
        <taxon>Acanthomorphata</taxon>
        <taxon>Ovalentaria</taxon>
        <taxon>Atherinomorphae</taxon>
        <taxon>Cyprinodontiformes</taxon>
        <taxon>Goodeidae</taxon>
        <taxon>Goodea</taxon>
    </lineage>
</organism>
<reference evidence="1 2" key="1">
    <citation type="submission" date="2021-06" db="EMBL/GenBank/DDBJ databases">
        <authorList>
            <person name="Palmer J.M."/>
        </authorList>
    </citation>
    <scope>NUCLEOTIDE SEQUENCE [LARGE SCALE GENOMIC DNA]</scope>
    <source>
        <strain evidence="1 2">GA_2019</strain>
        <tissue evidence="1">Muscle</tissue>
    </source>
</reference>
<accession>A0ABV0PTA7</accession>
<name>A0ABV0PTA7_9TELE</name>
<proteinExistence type="predicted"/>
<gene>
    <name evidence="1" type="ORF">GOODEAATRI_031537</name>
</gene>